<sequence length="121" mass="12925">MRAALHASGLRAYWQRQYPWLREPGALAAAEAHVLGTLATLPAPYRAGYATALRLLPLAFRVAARRSLRGASAEEGRRGMRSVAALPGFAEIVRASTALALLGALDGRADEEERGGARAHH</sequence>
<keyword evidence="2" id="KW-1185">Reference proteome</keyword>
<dbReference type="RefSeq" id="WP_275311260.1">
    <property type="nucleotide sequence ID" value="NZ_CP095749.1"/>
</dbReference>
<evidence type="ECO:0000313" key="1">
    <source>
        <dbReference type="EMBL" id="WEB45036.1"/>
    </source>
</evidence>
<organism evidence="1 2">
    <name type="scientific">Streptomyces yunnanensis</name>
    <dbReference type="NCBI Taxonomy" id="156453"/>
    <lineage>
        <taxon>Bacteria</taxon>
        <taxon>Bacillati</taxon>
        <taxon>Actinomycetota</taxon>
        <taxon>Actinomycetes</taxon>
        <taxon>Kitasatosporales</taxon>
        <taxon>Streptomycetaceae</taxon>
        <taxon>Streptomyces</taxon>
    </lineage>
</organism>
<protein>
    <submittedName>
        <fullName evidence="1">Uncharacterized protein</fullName>
    </submittedName>
</protein>
<dbReference type="EMBL" id="CP095749">
    <property type="protein sequence ID" value="WEB45036.1"/>
    <property type="molecule type" value="Genomic_DNA"/>
</dbReference>
<evidence type="ECO:0000313" key="2">
    <source>
        <dbReference type="Proteomes" id="UP001218629"/>
    </source>
</evidence>
<name>A0ABY8ALI6_9ACTN</name>
<dbReference type="Proteomes" id="UP001218629">
    <property type="component" value="Chromosome"/>
</dbReference>
<reference evidence="1 2" key="1">
    <citation type="submission" date="2022-03" db="EMBL/GenBank/DDBJ databases">
        <title>Streptomyces yunnanensis P86,complete genome.</title>
        <authorList>
            <person name="Chen S."/>
            <person name="Zhang Q."/>
        </authorList>
    </citation>
    <scope>NUCLEOTIDE SEQUENCE [LARGE SCALE GENOMIC DNA]</scope>
    <source>
        <strain evidence="1 2">P86</strain>
    </source>
</reference>
<accession>A0ABY8ALI6</accession>
<gene>
    <name evidence="1" type="ORF">MOV08_40930</name>
</gene>
<proteinExistence type="predicted"/>